<accession>A0ABP2XFD4</accession>
<dbReference type="EMBL" id="APJW01000004">
    <property type="protein sequence ID" value="EQM62265.1"/>
    <property type="molecule type" value="Genomic_DNA"/>
</dbReference>
<evidence type="ECO:0000313" key="2">
    <source>
        <dbReference type="Proteomes" id="UP000016064"/>
    </source>
</evidence>
<proteinExistence type="predicted"/>
<dbReference type="RefSeq" id="WP_020370622.1">
    <property type="nucleotide sequence ID" value="NZ_APJW01000004.1"/>
</dbReference>
<dbReference type="Proteomes" id="UP000016064">
    <property type="component" value="Unassembled WGS sequence"/>
</dbReference>
<gene>
    <name evidence="1" type="ORF">H359_1030</name>
</gene>
<keyword evidence="2" id="KW-1185">Reference proteome</keyword>
<name>A0ABP2XFD4_9CHLA</name>
<organism evidence="1 2">
    <name type="scientific">Chlamydia ibidis 10-1398/6</name>
    <dbReference type="NCBI Taxonomy" id="1046581"/>
    <lineage>
        <taxon>Bacteria</taxon>
        <taxon>Pseudomonadati</taxon>
        <taxon>Chlamydiota</taxon>
        <taxon>Chlamydiia</taxon>
        <taxon>Chlamydiales</taxon>
        <taxon>Chlamydiaceae</taxon>
        <taxon>Chlamydia/Chlamydophila group</taxon>
        <taxon>Chlamydia</taxon>
    </lineage>
</organism>
<comment type="caution">
    <text evidence="1">The sequence shown here is derived from an EMBL/GenBank/DDBJ whole genome shotgun (WGS) entry which is preliminary data.</text>
</comment>
<protein>
    <submittedName>
        <fullName evidence="1">Uncharacterized protein</fullName>
    </submittedName>
</protein>
<reference evidence="1 2" key="1">
    <citation type="submission" date="2013-07" db="EMBL/GenBank/DDBJ databases">
        <title>Isolation of a new Chlamydia species from the feral Sacred Ibis (Threskiornis aethiopicus): Chlamydia ibidis.</title>
        <authorList>
            <person name="Vorimore F."/>
            <person name="Hsia R.-C."/>
            <person name="Huot-Creasy H."/>
            <person name="Bastian S."/>
            <person name="Deruyter L."/>
            <person name="Passet A."/>
            <person name="Sachse K."/>
            <person name="Bavoil P."/>
            <person name="Myers G."/>
            <person name="Laroucau K."/>
        </authorList>
    </citation>
    <scope>NUCLEOTIDE SEQUENCE [LARGE SCALE GENOMIC DNA]</scope>
    <source>
        <strain evidence="1 2">10-1398/6</strain>
    </source>
</reference>
<sequence length="176" mass="20539">MNRDHYDASEAEYQHSLDELLYHSEEAISLDKYQETGVYVEEERDNGDLLIVLGESILEGIIRQFYISDDNHAYTRSCVQGVWEAWFSIPPKTVAKTTFDFNSLINPDFLISTDVETFINAPKDFPKGSESLNNIIICMTAYNMDHRVQFLIGDDHRTFWIRYNDGTTWSDWETFI</sequence>
<evidence type="ECO:0000313" key="1">
    <source>
        <dbReference type="EMBL" id="EQM62265.1"/>
    </source>
</evidence>